<gene>
    <name evidence="1" type="ORF">LAZ67_2003465</name>
</gene>
<dbReference type="EMBL" id="CP092864">
    <property type="protein sequence ID" value="UYV63217.1"/>
    <property type="molecule type" value="Genomic_DNA"/>
</dbReference>
<name>A0ABY6K3N8_9ARAC</name>
<organism evidence="1 2">
    <name type="scientific">Cordylochernes scorpioides</name>
    <dbReference type="NCBI Taxonomy" id="51811"/>
    <lineage>
        <taxon>Eukaryota</taxon>
        <taxon>Metazoa</taxon>
        <taxon>Ecdysozoa</taxon>
        <taxon>Arthropoda</taxon>
        <taxon>Chelicerata</taxon>
        <taxon>Arachnida</taxon>
        <taxon>Pseudoscorpiones</taxon>
        <taxon>Cheliferoidea</taxon>
        <taxon>Chernetidae</taxon>
        <taxon>Cordylochernes</taxon>
    </lineage>
</organism>
<keyword evidence="2" id="KW-1185">Reference proteome</keyword>
<protein>
    <submittedName>
        <fullName evidence="1">Uncharacterized protein</fullName>
    </submittedName>
</protein>
<proteinExistence type="predicted"/>
<accession>A0ABY6K3N8</accession>
<dbReference type="Proteomes" id="UP001235939">
    <property type="component" value="Chromosome 02"/>
</dbReference>
<reference evidence="1 2" key="1">
    <citation type="submission" date="2022-01" db="EMBL/GenBank/DDBJ databases">
        <title>A chromosomal length assembly of Cordylochernes scorpioides.</title>
        <authorList>
            <person name="Zeh D."/>
            <person name="Zeh J."/>
        </authorList>
    </citation>
    <scope>NUCLEOTIDE SEQUENCE [LARGE SCALE GENOMIC DNA]</scope>
    <source>
        <strain evidence="1">IN4F17</strain>
        <tissue evidence="1">Whole Body</tissue>
    </source>
</reference>
<evidence type="ECO:0000313" key="1">
    <source>
        <dbReference type="EMBL" id="UYV63217.1"/>
    </source>
</evidence>
<sequence length="86" mass="9726">MAPVSFFPPDSGRFSLRNNGNVWEIENPKVEIEKEVNSPGLTVWGGIYSGGIFGPYIFDAKAYGENYFKRLEKFMQPNLVVKTFTS</sequence>
<evidence type="ECO:0000313" key="2">
    <source>
        <dbReference type="Proteomes" id="UP001235939"/>
    </source>
</evidence>